<evidence type="ECO:0000256" key="1">
    <source>
        <dbReference type="SAM" id="MobiDB-lite"/>
    </source>
</evidence>
<dbReference type="AlphaFoldDB" id="A0A6J7PS09"/>
<organism evidence="3">
    <name type="scientific">freshwater metagenome</name>
    <dbReference type="NCBI Taxonomy" id="449393"/>
    <lineage>
        <taxon>unclassified sequences</taxon>
        <taxon>metagenomes</taxon>
        <taxon>ecological metagenomes</taxon>
    </lineage>
</organism>
<dbReference type="NCBIfam" id="NF040712">
    <property type="entry name" value="SepH"/>
    <property type="match status" value="1"/>
</dbReference>
<feature type="region of interest" description="Disordered" evidence="1">
    <location>
        <begin position="190"/>
        <end position="284"/>
    </location>
</feature>
<feature type="region of interest" description="Disordered" evidence="1">
    <location>
        <begin position="124"/>
        <end position="146"/>
    </location>
</feature>
<proteinExistence type="predicted"/>
<accession>A0A6J7PS09</accession>
<name>A0A6J7PS09_9ZZZZ</name>
<dbReference type="InterPro" id="IPR047682">
    <property type="entry name" value="SepH-like"/>
</dbReference>
<evidence type="ECO:0000313" key="3">
    <source>
        <dbReference type="EMBL" id="CAB5007335.1"/>
    </source>
</evidence>
<reference evidence="3" key="1">
    <citation type="submission" date="2020-05" db="EMBL/GenBank/DDBJ databases">
        <authorList>
            <person name="Chiriac C."/>
            <person name="Salcher M."/>
            <person name="Ghai R."/>
            <person name="Kavagutti S V."/>
        </authorList>
    </citation>
    <scope>NUCLEOTIDE SEQUENCE</scope>
</reference>
<protein>
    <submittedName>
        <fullName evidence="3">Unannotated protein</fullName>
    </submittedName>
</protein>
<feature type="compositionally biased region" description="Low complexity" evidence="1">
    <location>
        <begin position="215"/>
        <end position="227"/>
    </location>
</feature>
<feature type="compositionally biased region" description="Basic and acidic residues" evidence="1">
    <location>
        <begin position="190"/>
        <end position="214"/>
    </location>
</feature>
<sequence length="284" mass="32371">MTGVGVTLADTVARVLWDEGMNRASVTWDARRRDDGKWVVTASFTTVRGPVQAAWTYDSAGRNLHPIDEAARRLMGITSEPLGESRIASSLTTGYEAEPNDAVETGRPRLVSLHAVPEASVGTRGALDSLAGRTYDEPAPGESRLEQEERLLEHERREHELREYELREHQLREQELREHELREHQMREREMREHELREHQRREQELVERERELRAQQAREQARQLEQASAPEARGVAHHPTVALPREEEPPNSGGKPKPKAKSRRASVPSWDEILFGATRGDES</sequence>
<gene>
    <name evidence="3" type="ORF">UFOPK4061_00696</name>
</gene>
<dbReference type="InterPro" id="IPR021421">
    <property type="entry name" value="DUF3071"/>
</dbReference>
<dbReference type="EMBL" id="CAFBPD010000106">
    <property type="protein sequence ID" value="CAB5007335.1"/>
    <property type="molecule type" value="Genomic_DNA"/>
</dbReference>
<feature type="domain" description="DUF3071" evidence="2">
    <location>
        <begin position="6"/>
        <end position="57"/>
    </location>
</feature>
<evidence type="ECO:0000259" key="2">
    <source>
        <dbReference type="Pfam" id="PF11268"/>
    </source>
</evidence>
<dbReference type="Pfam" id="PF11268">
    <property type="entry name" value="DUF3071"/>
    <property type="match status" value="1"/>
</dbReference>